<dbReference type="SUPFAM" id="SSF56112">
    <property type="entry name" value="Protein kinase-like (PK-like)"/>
    <property type="match status" value="1"/>
</dbReference>
<reference evidence="1 2" key="1">
    <citation type="journal article" date="2019" name="Int. J. Syst. Evol. Microbiol.">
        <title>The Global Catalogue of Microorganisms (GCM) 10K type strain sequencing project: providing services to taxonomists for standard genome sequencing and annotation.</title>
        <authorList>
            <consortium name="The Broad Institute Genomics Platform"/>
            <consortium name="The Broad Institute Genome Sequencing Center for Infectious Disease"/>
            <person name="Wu L."/>
            <person name="Ma J."/>
        </authorList>
    </citation>
    <scope>NUCLEOTIDE SEQUENCE [LARGE SCALE GENOMIC DNA]</scope>
    <source>
        <strain evidence="1 2">JCM 10425</strain>
    </source>
</reference>
<keyword evidence="2" id="KW-1185">Reference proteome</keyword>
<name>A0ABN0V0G5_9ACTN</name>
<protein>
    <recommendedName>
        <fullName evidence="3">Protein kinase domain-containing protein</fullName>
    </recommendedName>
</protein>
<evidence type="ECO:0000313" key="1">
    <source>
        <dbReference type="EMBL" id="GAA0268805.1"/>
    </source>
</evidence>
<accession>A0ABN0V0G5</accession>
<dbReference type="Proteomes" id="UP001500967">
    <property type="component" value="Unassembled WGS sequence"/>
</dbReference>
<dbReference type="EMBL" id="BAAAGX010000028">
    <property type="protein sequence ID" value="GAA0268805.1"/>
    <property type="molecule type" value="Genomic_DNA"/>
</dbReference>
<comment type="caution">
    <text evidence="1">The sequence shown here is derived from an EMBL/GenBank/DDBJ whole genome shotgun (WGS) entry which is preliminary data.</text>
</comment>
<organism evidence="1 2">
    <name type="scientific">Cryptosporangium japonicum</name>
    <dbReference type="NCBI Taxonomy" id="80872"/>
    <lineage>
        <taxon>Bacteria</taxon>
        <taxon>Bacillati</taxon>
        <taxon>Actinomycetota</taxon>
        <taxon>Actinomycetes</taxon>
        <taxon>Cryptosporangiales</taxon>
        <taxon>Cryptosporangiaceae</taxon>
        <taxon>Cryptosporangium</taxon>
    </lineage>
</organism>
<proteinExistence type="predicted"/>
<sequence length="312" mass="34556">MSAFEDAVFAIFAAESPADLFDSEDTFRRLRRTVHPDVAPLGSEGIATSAFTRLTELWEARGPTIGRYPLGEKPIDGDLADLFRSGTALLKIARDPADNDLLAAEADALRRPKDRRYRAYFPSLRETLVVEDDGDYRAVNVLDRCDGFVDLATVARAYPDGVDPRDVAWMWRRLLVALGAAHRAGIVHGAVLPEHVLIHPDDHGLVLVDWCYSAVPGAAVPALVERYRDAYPPEVLGKQPAVPATDLYLASGLMLRLMGGRAHAELRRFANGCRLKAPRMRPDDAWHLLGELDELLPALYGPRRFRKFALPA</sequence>
<evidence type="ECO:0008006" key="3">
    <source>
        <dbReference type="Google" id="ProtNLM"/>
    </source>
</evidence>
<gene>
    <name evidence="1" type="ORF">GCM10009539_64880</name>
</gene>
<dbReference type="RefSeq" id="WP_344652739.1">
    <property type="nucleotide sequence ID" value="NZ_BAAAGX010000028.1"/>
</dbReference>
<evidence type="ECO:0000313" key="2">
    <source>
        <dbReference type="Proteomes" id="UP001500967"/>
    </source>
</evidence>
<dbReference type="Gene3D" id="1.10.510.10">
    <property type="entry name" value="Transferase(Phosphotransferase) domain 1"/>
    <property type="match status" value="1"/>
</dbReference>
<dbReference type="Pfam" id="PF06293">
    <property type="entry name" value="Kdo"/>
    <property type="match status" value="1"/>
</dbReference>
<dbReference type="InterPro" id="IPR011009">
    <property type="entry name" value="Kinase-like_dom_sf"/>
</dbReference>